<proteinExistence type="predicted"/>
<organism evidence="1 2">
    <name type="scientific">Penicillium vulpinum</name>
    <dbReference type="NCBI Taxonomy" id="29845"/>
    <lineage>
        <taxon>Eukaryota</taxon>
        <taxon>Fungi</taxon>
        <taxon>Dikarya</taxon>
        <taxon>Ascomycota</taxon>
        <taxon>Pezizomycotina</taxon>
        <taxon>Eurotiomycetes</taxon>
        <taxon>Eurotiomycetidae</taxon>
        <taxon>Eurotiales</taxon>
        <taxon>Aspergillaceae</taxon>
        <taxon>Penicillium</taxon>
    </lineage>
</organism>
<accession>A0A1V6SB74</accession>
<dbReference type="STRING" id="29845.A0A1V6SB74"/>
<evidence type="ECO:0000313" key="2">
    <source>
        <dbReference type="Proteomes" id="UP000191518"/>
    </source>
</evidence>
<dbReference type="AlphaFoldDB" id="A0A1V6SB74"/>
<name>A0A1V6SB74_9EURO</name>
<evidence type="ECO:0000313" key="1">
    <source>
        <dbReference type="EMBL" id="OQE11020.1"/>
    </source>
</evidence>
<dbReference type="EMBL" id="MDYP01000003">
    <property type="protein sequence ID" value="OQE11020.1"/>
    <property type="molecule type" value="Genomic_DNA"/>
</dbReference>
<sequence length="256" mass="28710">MENAVQSQKSKDKSFIKLVRARRKKLANKPTTAITALDPSEIPHNFNLTHCLPTEFELSPSKSEPVTVPPHLNSILADYDTATGGSPRNEALIRSRIDAIILATLAKIKRCKGQYFGCTSLIHCLLPITQVKLSGIVDYSLWNGIPMTNMAIIEAKRTPLLESSMLHCLGHMAMIHETRKQSNIRDTSVYGIVTDSYEWIFILIRPNGEYTDKTYQWLHSAQEIISILSRIFSHAAGFNSQNSQSESEDNNSLYTC</sequence>
<comment type="caution">
    <text evidence="1">The sequence shown here is derived from an EMBL/GenBank/DDBJ whole genome shotgun (WGS) entry which is preliminary data.</text>
</comment>
<dbReference type="OrthoDB" id="2103397at2759"/>
<keyword evidence="2" id="KW-1185">Reference proteome</keyword>
<dbReference type="Proteomes" id="UP000191518">
    <property type="component" value="Unassembled WGS sequence"/>
</dbReference>
<protein>
    <submittedName>
        <fullName evidence="1">Uncharacterized protein</fullName>
    </submittedName>
</protein>
<gene>
    <name evidence="1" type="ORF">PENVUL_c003G02703</name>
</gene>
<reference evidence="2" key="1">
    <citation type="journal article" date="2017" name="Nat. Microbiol.">
        <title>Global analysis of biosynthetic gene clusters reveals vast potential of secondary metabolite production in Penicillium species.</title>
        <authorList>
            <person name="Nielsen J.C."/>
            <person name="Grijseels S."/>
            <person name="Prigent S."/>
            <person name="Ji B."/>
            <person name="Dainat J."/>
            <person name="Nielsen K.F."/>
            <person name="Frisvad J.C."/>
            <person name="Workman M."/>
            <person name="Nielsen J."/>
        </authorList>
    </citation>
    <scope>NUCLEOTIDE SEQUENCE [LARGE SCALE GENOMIC DNA]</scope>
    <source>
        <strain evidence="2">IBT 29486</strain>
    </source>
</reference>